<gene>
    <name evidence="2" type="ORF">GCM10010968_03600</name>
</gene>
<keyword evidence="3" id="KW-1185">Reference proteome</keyword>
<feature type="transmembrane region" description="Helical" evidence="1">
    <location>
        <begin position="45"/>
        <end position="68"/>
    </location>
</feature>
<evidence type="ECO:0000256" key="1">
    <source>
        <dbReference type="SAM" id="Phobius"/>
    </source>
</evidence>
<feature type="transmembrane region" description="Helical" evidence="1">
    <location>
        <begin position="6"/>
        <end position="24"/>
    </location>
</feature>
<dbReference type="Proteomes" id="UP000626982">
    <property type="component" value="Unassembled WGS sequence"/>
</dbReference>
<name>A0ABQ2KBC1_9MICO</name>
<keyword evidence="1" id="KW-0472">Membrane</keyword>
<dbReference type="EMBL" id="BMLM01000001">
    <property type="protein sequence ID" value="GGN78139.1"/>
    <property type="molecule type" value="Genomic_DNA"/>
</dbReference>
<evidence type="ECO:0000313" key="3">
    <source>
        <dbReference type="Proteomes" id="UP000626982"/>
    </source>
</evidence>
<protein>
    <recommendedName>
        <fullName evidence="4">VanZ like family protein</fullName>
    </recommendedName>
</protein>
<keyword evidence="1" id="KW-1133">Transmembrane helix</keyword>
<reference evidence="3" key="1">
    <citation type="journal article" date="2019" name="Int. J. Syst. Evol. Microbiol.">
        <title>The Global Catalogue of Microorganisms (GCM) 10K type strain sequencing project: providing services to taxonomists for standard genome sequencing and annotation.</title>
        <authorList>
            <consortium name="The Broad Institute Genomics Platform"/>
            <consortium name="The Broad Institute Genome Sequencing Center for Infectious Disease"/>
            <person name="Wu L."/>
            <person name="Ma J."/>
        </authorList>
    </citation>
    <scope>NUCLEOTIDE SEQUENCE [LARGE SCALE GENOMIC DNA]</scope>
    <source>
        <strain evidence="3">CGMCC 1.6960</strain>
    </source>
</reference>
<organism evidence="2 3">
    <name type="scientific">Agrococcus terreus</name>
    <dbReference type="NCBI Taxonomy" id="574649"/>
    <lineage>
        <taxon>Bacteria</taxon>
        <taxon>Bacillati</taxon>
        <taxon>Actinomycetota</taxon>
        <taxon>Actinomycetes</taxon>
        <taxon>Micrococcales</taxon>
        <taxon>Microbacteriaceae</taxon>
        <taxon>Agrococcus</taxon>
    </lineage>
</organism>
<sequence length="122" mass="12575">MDRRPLWLAALALAVVVQLVVLYLPSPPEGPGIPGLDKVVHVGVFAAPALAGVLGGLRPAVLGAALAAHAVVSELAQHALLAERSGDAWDVAADLVGVALGLAVGVALRRRAARPIERHERR</sequence>
<evidence type="ECO:0000313" key="2">
    <source>
        <dbReference type="EMBL" id="GGN78139.1"/>
    </source>
</evidence>
<feature type="transmembrane region" description="Helical" evidence="1">
    <location>
        <begin position="88"/>
        <end position="108"/>
    </location>
</feature>
<accession>A0ABQ2KBC1</accession>
<dbReference type="RefSeq" id="WP_229679445.1">
    <property type="nucleotide sequence ID" value="NZ_BAABBD010000001.1"/>
</dbReference>
<proteinExistence type="predicted"/>
<comment type="caution">
    <text evidence="2">The sequence shown here is derived from an EMBL/GenBank/DDBJ whole genome shotgun (WGS) entry which is preliminary data.</text>
</comment>
<keyword evidence="1" id="KW-0812">Transmembrane</keyword>
<evidence type="ECO:0008006" key="4">
    <source>
        <dbReference type="Google" id="ProtNLM"/>
    </source>
</evidence>